<dbReference type="Gene3D" id="1.25.40.10">
    <property type="entry name" value="Tetratricopeptide repeat domain"/>
    <property type="match status" value="1"/>
</dbReference>
<dbReference type="InterPro" id="IPR011990">
    <property type="entry name" value="TPR-like_helical_dom_sf"/>
</dbReference>
<reference evidence="2" key="1">
    <citation type="journal article" date="2012" name="Mol. Plant Microbe Interact.">
        <title>A highly conserved effector in Fusarium oxysporum is required for full virulence on Arabidopsis.</title>
        <authorList>
            <person name="Thatcher L.F."/>
            <person name="Gardiner D.M."/>
            <person name="Kazan K."/>
            <person name="Manners J."/>
        </authorList>
    </citation>
    <scope>NUCLEOTIDE SEQUENCE [LARGE SCALE GENOMIC DNA]</scope>
    <source>
        <strain evidence="2">Fo5176</strain>
    </source>
</reference>
<proteinExistence type="predicted"/>
<dbReference type="EnsemblFungi" id="FOXG_02061T0">
    <property type="protein sequence ID" value="FOXG_02061P0"/>
    <property type="gene ID" value="FOXG_02061"/>
</dbReference>
<dbReference type="Pfam" id="PF12895">
    <property type="entry name" value="ANAPC3"/>
    <property type="match status" value="1"/>
</dbReference>
<protein>
    <submittedName>
        <fullName evidence="1">Uncharacterized protein</fullName>
    </submittedName>
</protein>
<sequence>MSTAKLHVKPRNVYQLLRGDFTLPLAPVAQSSPHRAALSTSRISNSIGYQTRSYATPKGARKPLRPPPRAPKLVKTQPSSSLQTDFDLSQISPMDFELAMRASENQVGTLRPDEYYEYASKFSNAIRKGAYPSRVNLSENQIPVEVAHEMACLLWLFRRMKAHSSFSMALWASASELNYNPAVVSLVSQLFASGSWRKITAFADVENRFMKLVAEAKNCNALTVYGEYLFQDGKYDQAVAMLNQALDVDDGVFEWKRKCLTCLAKSYAKLGKVHEAKETLELLGDPEADAELDQLLRSSDAEMTRQQLYTDAVKGKHDLYSQLAEVEFERETKEMDVELKKNHHLWGLEWSRLADPGAKF</sequence>
<dbReference type="Proteomes" id="UP000002489">
    <property type="component" value="Unassembled WGS sequence"/>
</dbReference>
<evidence type="ECO:0000313" key="1">
    <source>
        <dbReference type="EnsemblFungi" id="FOXG_02061P0"/>
    </source>
</evidence>
<reference evidence="1" key="2">
    <citation type="submission" date="2025-08" db="UniProtKB">
        <authorList>
            <consortium name="EnsemblFungi"/>
        </authorList>
    </citation>
    <scope>IDENTIFICATION</scope>
    <source>
        <strain evidence="1">4287 / CBS 123668 / FGSC 9935 / NRRL 34936</strain>
    </source>
</reference>
<evidence type="ECO:0000313" key="2">
    <source>
        <dbReference type="Proteomes" id="UP000002489"/>
    </source>
</evidence>
<dbReference type="AlphaFoldDB" id="A0A0D2XDT1"/>
<gene>
    <name evidence="1" type="primary">28944283</name>
</gene>
<dbReference type="VEuPathDB" id="FungiDB:FOXG_02061"/>
<dbReference type="SUPFAM" id="SSF48452">
    <property type="entry name" value="TPR-like"/>
    <property type="match status" value="1"/>
</dbReference>
<dbReference type="STRING" id="426428.A0A0D2XDT1"/>
<name>A0A0D2XDT1_FUSOF</name>
<dbReference type="PROSITE" id="PS50005">
    <property type="entry name" value="TPR"/>
    <property type="match status" value="1"/>
</dbReference>
<accession>A0A0D2XDT1</accession>
<dbReference type="InterPro" id="IPR019734">
    <property type="entry name" value="TPR_rpt"/>
</dbReference>
<organism evidence="1 2">
    <name type="scientific">Fusarium oxysporum (strain Fo5176)</name>
    <name type="common">Fusarium vascular wilt</name>
    <dbReference type="NCBI Taxonomy" id="660025"/>
    <lineage>
        <taxon>Eukaryota</taxon>
        <taxon>Fungi</taxon>
        <taxon>Dikarya</taxon>
        <taxon>Ascomycota</taxon>
        <taxon>Pezizomycotina</taxon>
        <taxon>Sordariomycetes</taxon>
        <taxon>Hypocreomycetidae</taxon>
        <taxon>Hypocreales</taxon>
        <taxon>Nectriaceae</taxon>
        <taxon>Fusarium</taxon>
        <taxon>Fusarium oxysporum species complex</taxon>
    </lineage>
</organism>